<comment type="caution">
    <text evidence="2">The sequence shown here is derived from an EMBL/GenBank/DDBJ whole genome shotgun (WGS) entry which is preliminary data.</text>
</comment>
<feature type="compositionally biased region" description="Basic and acidic residues" evidence="1">
    <location>
        <begin position="35"/>
        <end position="54"/>
    </location>
</feature>
<evidence type="ECO:0000313" key="2">
    <source>
        <dbReference type="EMBL" id="GBG64167.1"/>
    </source>
</evidence>
<feature type="region of interest" description="Disordered" evidence="1">
    <location>
        <begin position="1"/>
        <end position="75"/>
    </location>
</feature>
<evidence type="ECO:0000313" key="3">
    <source>
        <dbReference type="Proteomes" id="UP000265515"/>
    </source>
</evidence>
<proteinExistence type="predicted"/>
<protein>
    <submittedName>
        <fullName evidence="2">Uncharacterized protein</fullName>
    </submittedName>
</protein>
<dbReference type="Gramene" id="GBG64167">
    <property type="protein sequence ID" value="GBG64167"/>
    <property type="gene ID" value="CBR_g40867"/>
</dbReference>
<gene>
    <name evidence="2" type="ORF">CBR_g40867</name>
</gene>
<feature type="region of interest" description="Disordered" evidence="1">
    <location>
        <begin position="270"/>
        <end position="290"/>
    </location>
</feature>
<feature type="compositionally biased region" description="Acidic residues" evidence="1">
    <location>
        <begin position="279"/>
        <end position="290"/>
    </location>
</feature>
<feature type="compositionally biased region" description="Basic and acidic residues" evidence="1">
    <location>
        <begin position="17"/>
        <end position="28"/>
    </location>
</feature>
<accession>A0A388K2B4</accession>
<feature type="region of interest" description="Disordered" evidence="1">
    <location>
        <begin position="102"/>
        <end position="165"/>
    </location>
</feature>
<dbReference type="EMBL" id="BFEA01000047">
    <property type="protein sequence ID" value="GBG64167.1"/>
    <property type="molecule type" value="Genomic_DNA"/>
</dbReference>
<reference evidence="2 3" key="1">
    <citation type="journal article" date="2018" name="Cell">
        <title>The Chara Genome: Secondary Complexity and Implications for Plant Terrestrialization.</title>
        <authorList>
            <person name="Nishiyama T."/>
            <person name="Sakayama H."/>
            <person name="Vries J.D."/>
            <person name="Buschmann H."/>
            <person name="Saint-Marcoux D."/>
            <person name="Ullrich K.K."/>
            <person name="Haas F.B."/>
            <person name="Vanderstraeten L."/>
            <person name="Becker D."/>
            <person name="Lang D."/>
            <person name="Vosolsobe S."/>
            <person name="Rombauts S."/>
            <person name="Wilhelmsson P.K.I."/>
            <person name="Janitza P."/>
            <person name="Kern R."/>
            <person name="Heyl A."/>
            <person name="Rumpler F."/>
            <person name="Villalobos L.I.A.C."/>
            <person name="Clay J.M."/>
            <person name="Skokan R."/>
            <person name="Toyoda A."/>
            <person name="Suzuki Y."/>
            <person name="Kagoshima H."/>
            <person name="Schijlen E."/>
            <person name="Tajeshwar N."/>
            <person name="Catarino B."/>
            <person name="Hetherington A.J."/>
            <person name="Saltykova A."/>
            <person name="Bonnot C."/>
            <person name="Breuninger H."/>
            <person name="Symeonidi A."/>
            <person name="Radhakrishnan G.V."/>
            <person name="Van Nieuwerburgh F."/>
            <person name="Deforce D."/>
            <person name="Chang C."/>
            <person name="Karol K.G."/>
            <person name="Hedrich R."/>
            <person name="Ulvskov P."/>
            <person name="Glockner G."/>
            <person name="Delwiche C.F."/>
            <person name="Petrasek J."/>
            <person name="Van de Peer Y."/>
            <person name="Friml J."/>
            <person name="Beilby M."/>
            <person name="Dolan L."/>
            <person name="Kohara Y."/>
            <person name="Sugano S."/>
            <person name="Fujiyama A."/>
            <person name="Delaux P.-M."/>
            <person name="Quint M."/>
            <person name="TheiBen G."/>
            <person name="Hagemann M."/>
            <person name="Harholt J."/>
            <person name="Dunand C."/>
            <person name="Zachgo S."/>
            <person name="Langdale J."/>
            <person name="Maumus F."/>
            <person name="Straeten D.V.D."/>
            <person name="Gould S.B."/>
            <person name="Rensing S.A."/>
        </authorList>
    </citation>
    <scope>NUCLEOTIDE SEQUENCE [LARGE SCALE GENOMIC DNA]</scope>
    <source>
        <strain evidence="2 3">S276</strain>
    </source>
</reference>
<dbReference type="Proteomes" id="UP000265515">
    <property type="component" value="Unassembled WGS sequence"/>
</dbReference>
<dbReference type="AlphaFoldDB" id="A0A388K2B4"/>
<feature type="compositionally biased region" description="Basic and acidic residues" evidence="1">
    <location>
        <begin position="102"/>
        <end position="112"/>
    </location>
</feature>
<name>A0A388K2B4_CHABU</name>
<feature type="compositionally biased region" description="Acidic residues" evidence="1">
    <location>
        <begin position="120"/>
        <end position="133"/>
    </location>
</feature>
<keyword evidence="3" id="KW-1185">Reference proteome</keyword>
<evidence type="ECO:0000256" key="1">
    <source>
        <dbReference type="SAM" id="MobiDB-lite"/>
    </source>
</evidence>
<sequence>MKRQIDELAASIATMKEGFDTVKAEKEEKRKRKQEKQERLKREEEERLAAEEARQAVTCKAKRKEEKKRKEEERRKALRKEMLMEISLHMGKLGESLQVSYERETKVREKGKASVVESPLTDEDDAESYDSDVDTLSRQTEHLGISEKHKRSADKPVGDSPPMVTPAKRMTKRRLQLGCRHQQMKKTSPRRTLLSGRRKIPAAPGSVGKLKFVTENLKRLGDLNVEELKRICVSEDVRYDGKKMQAIIAITEKRTLMVYGDEEKQELEEVEGVVGEQVDKDEEGDAAYEV</sequence>
<feature type="compositionally biased region" description="Basic and acidic residues" evidence="1">
    <location>
        <begin position="139"/>
        <end position="157"/>
    </location>
</feature>
<organism evidence="2 3">
    <name type="scientific">Chara braunii</name>
    <name type="common">Braun's stonewort</name>
    <dbReference type="NCBI Taxonomy" id="69332"/>
    <lineage>
        <taxon>Eukaryota</taxon>
        <taxon>Viridiplantae</taxon>
        <taxon>Streptophyta</taxon>
        <taxon>Charophyceae</taxon>
        <taxon>Charales</taxon>
        <taxon>Characeae</taxon>
        <taxon>Chara</taxon>
    </lineage>
</organism>